<evidence type="ECO:0000259" key="7">
    <source>
        <dbReference type="Pfam" id="PF00675"/>
    </source>
</evidence>
<name>A0A382ID82_9ZZZZ</name>
<dbReference type="InterPro" id="IPR007863">
    <property type="entry name" value="Peptidase_M16_C"/>
</dbReference>
<evidence type="ECO:0000256" key="1">
    <source>
        <dbReference type="ARBA" id="ARBA00007261"/>
    </source>
</evidence>
<proteinExistence type="inferred from homology"/>
<feature type="domain" description="Peptidase M16 C-terminal" evidence="8">
    <location>
        <begin position="243"/>
        <end position="354"/>
    </location>
</feature>
<evidence type="ECO:0000256" key="5">
    <source>
        <dbReference type="ARBA" id="ARBA00022833"/>
    </source>
</evidence>
<evidence type="ECO:0008006" key="10">
    <source>
        <dbReference type="Google" id="ProtNLM"/>
    </source>
</evidence>
<evidence type="ECO:0000256" key="4">
    <source>
        <dbReference type="ARBA" id="ARBA00022801"/>
    </source>
</evidence>
<evidence type="ECO:0000256" key="3">
    <source>
        <dbReference type="ARBA" id="ARBA00022723"/>
    </source>
</evidence>
<dbReference type="Pfam" id="PF05193">
    <property type="entry name" value="Peptidase_M16_C"/>
    <property type="match status" value="1"/>
</dbReference>
<dbReference type="InterPro" id="IPR011249">
    <property type="entry name" value="Metalloenz_LuxS/M16"/>
</dbReference>
<reference evidence="9" key="1">
    <citation type="submission" date="2018-05" db="EMBL/GenBank/DDBJ databases">
        <authorList>
            <person name="Lanie J.A."/>
            <person name="Ng W.-L."/>
            <person name="Kazmierczak K.M."/>
            <person name="Andrzejewski T.M."/>
            <person name="Davidsen T.M."/>
            <person name="Wayne K.J."/>
            <person name="Tettelin H."/>
            <person name="Glass J.I."/>
            <person name="Rusch D."/>
            <person name="Podicherti R."/>
            <person name="Tsui H.-C.T."/>
            <person name="Winkler M.E."/>
        </authorList>
    </citation>
    <scope>NUCLEOTIDE SEQUENCE</scope>
</reference>
<dbReference type="AlphaFoldDB" id="A0A382ID82"/>
<sequence length="392" mass="42438">MAWVSRGDVLGRPGRWTAGLAVLLASLAACAAGPVDGLGGIESRRAAVPLSGDPPGSVDPAIVPIPVDPAVRHGRLDNGLSYFLLENGSPGGSLELRLAVGVGSLEQRVAGDGLAHFLEHMLFNGTEAFPGNQLGRVLQGLGVEFGSDVNAYTTCEATVYQLWVPTTAPGAVEVAFDVLDQWATAATLEPTAVEAERGVVMDEYRSKETVEGITTDHFDRVYTQGTVYEGCDPIGTRDAIETLDASELRDFYDRWYRPDLMAVVAVGDQPVDLLEEMVVSRFSDNQARSSHPVPVTRRADPVTRMVVESITHEDVSSPFVSVDYSLPSRRRGTEAGERAVLLDSFVADLLQEHLDEQVRVGRLSIIRPYTTTFRHTSTQPFLGFNFVAEDPP</sequence>
<dbReference type="InterPro" id="IPR011765">
    <property type="entry name" value="Pept_M16_N"/>
</dbReference>
<gene>
    <name evidence="9" type="ORF">METZ01_LOCUS250103</name>
</gene>
<dbReference type="PANTHER" id="PTHR43690:SF17">
    <property type="entry name" value="PROTEIN YHJJ"/>
    <property type="match status" value="1"/>
</dbReference>
<dbReference type="PROSITE" id="PS00143">
    <property type="entry name" value="INSULINASE"/>
    <property type="match status" value="1"/>
</dbReference>
<protein>
    <recommendedName>
        <fullName evidence="10">Peptidase M16 N-terminal domain-containing protein</fullName>
    </recommendedName>
</protein>
<dbReference type="EMBL" id="UINC01066487">
    <property type="protein sequence ID" value="SVB97249.1"/>
    <property type="molecule type" value="Genomic_DNA"/>
</dbReference>
<comment type="similarity">
    <text evidence="1">Belongs to the peptidase M16 family.</text>
</comment>
<evidence type="ECO:0000313" key="9">
    <source>
        <dbReference type="EMBL" id="SVB97249.1"/>
    </source>
</evidence>
<keyword evidence="5" id="KW-0862">Zinc</keyword>
<organism evidence="9">
    <name type="scientific">marine metagenome</name>
    <dbReference type="NCBI Taxonomy" id="408172"/>
    <lineage>
        <taxon>unclassified sequences</taxon>
        <taxon>metagenomes</taxon>
        <taxon>ecological metagenomes</taxon>
    </lineage>
</organism>
<dbReference type="PANTHER" id="PTHR43690">
    <property type="entry name" value="NARDILYSIN"/>
    <property type="match status" value="1"/>
</dbReference>
<dbReference type="GO" id="GO:0004222">
    <property type="term" value="F:metalloendopeptidase activity"/>
    <property type="evidence" value="ECO:0007669"/>
    <property type="project" value="InterPro"/>
</dbReference>
<dbReference type="Pfam" id="PF00675">
    <property type="entry name" value="Peptidase_M16"/>
    <property type="match status" value="1"/>
</dbReference>
<evidence type="ECO:0000259" key="8">
    <source>
        <dbReference type="Pfam" id="PF05193"/>
    </source>
</evidence>
<evidence type="ECO:0000256" key="6">
    <source>
        <dbReference type="ARBA" id="ARBA00023049"/>
    </source>
</evidence>
<keyword evidence="3" id="KW-0479">Metal-binding</keyword>
<evidence type="ECO:0000256" key="2">
    <source>
        <dbReference type="ARBA" id="ARBA00022670"/>
    </source>
</evidence>
<keyword evidence="2" id="KW-0645">Protease</keyword>
<dbReference type="InterPro" id="IPR001431">
    <property type="entry name" value="Pept_M16_Zn_BS"/>
</dbReference>
<keyword evidence="6" id="KW-0482">Metalloprotease</keyword>
<keyword evidence="4" id="KW-0378">Hydrolase</keyword>
<dbReference type="GO" id="GO:0046872">
    <property type="term" value="F:metal ion binding"/>
    <property type="evidence" value="ECO:0007669"/>
    <property type="project" value="UniProtKB-KW"/>
</dbReference>
<feature type="domain" description="Peptidase M16 N-terminal" evidence="7">
    <location>
        <begin position="84"/>
        <end position="206"/>
    </location>
</feature>
<accession>A0A382ID82</accession>
<dbReference type="SUPFAM" id="SSF63411">
    <property type="entry name" value="LuxS/MPP-like metallohydrolase"/>
    <property type="match status" value="1"/>
</dbReference>
<dbReference type="InterPro" id="IPR050626">
    <property type="entry name" value="Peptidase_M16"/>
</dbReference>
<feature type="non-terminal residue" evidence="9">
    <location>
        <position position="392"/>
    </location>
</feature>
<dbReference type="GO" id="GO:0006508">
    <property type="term" value="P:proteolysis"/>
    <property type="evidence" value="ECO:0007669"/>
    <property type="project" value="UniProtKB-KW"/>
</dbReference>
<dbReference type="Gene3D" id="3.30.830.10">
    <property type="entry name" value="Metalloenzyme, LuxS/M16 peptidase-like"/>
    <property type="match status" value="1"/>
</dbReference>
<dbReference type="PROSITE" id="PS51257">
    <property type="entry name" value="PROKAR_LIPOPROTEIN"/>
    <property type="match status" value="1"/>
</dbReference>